<dbReference type="GO" id="GO:0016887">
    <property type="term" value="F:ATP hydrolysis activity"/>
    <property type="evidence" value="ECO:0007669"/>
    <property type="project" value="InterPro"/>
</dbReference>
<dbReference type="HOGENOM" id="CLU_000604_84_3_12"/>
<dbReference type="GO" id="GO:0015421">
    <property type="term" value="F:ABC-type oligopeptide transporter activity"/>
    <property type="evidence" value="ECO:0007669"/>
    <property type="project" value="TreeGrafter"/>
</dbReference>
<keyword evidence="5 7" id="KW-1133">Transmembrane helix</keyword>
<evidence type="ECO:0000256" key="3">
    <source>
        <dbReference type="ARBA" id="ARBA00022741"/>
    </source>
</evidence>
<reference evidence="9" key="1">
    <citation type="submission" date="2012-01" db="EMBL/GenBank/DDBJ databases">
        <title>The Genome Sequence of Treponema denticola OTK.</title>
        <authorList>
            <consortium name="The Broad Institute Genome Sequencing Platform"/>
            <person name="Earl A."/>
            <person name="Ward D."/>
            <person name="Feldgarden M."/>
            <person name="Gevers D."/>
            <person name="Blanton J.M."/>
            <person name="Fenno C.J."/>
            <person name="Baranova O.V."/>
            <person name="Mathney J."/>
            <person name="Dewhirst F.E."/>
            <person name="Izard J."/>
            <person name="Young S.K."/>
            <person name="Zeng Q."/>
            <person name="Gargeya S."/>
            <person name="Fitzgerald M."/>
            <person name="Haas B."/>
            <person name="Abouelleil A."/>
            <person name="Alvarado L."/>
            <person name="Arachchi H.M."/>
            <person name="Berlin A."/>
            <person name="Chapman S.B."/>
            <person name="Gearin G."/>
            <person name="Goldberg J."/>
            <person name="Griggs A."/>
            <person name="Gujja S."/>
            <person name="Hansen M."/>
            <person name="Heiman D."/>
            <person name="Howarth C."/>
            <person name="Larimer J."/>
            <person name="Lui A."/>
            <person name="MacDonald P.J.P."/>
            <person name="McCowen C."/>
            <person name="Montmayeur A."/>
            <person name="Murphy C."/>
            <person name="Neiman D."/>
            <person name="Pearson M."/>
            <person name="Priest M."/>
            <person name="Roberts A."/>
            <person name="Saif S."/>
            <person name="Shea T."/>
            <person name="Sisk P."/>
            <person name="Stolte C."/>
            <person name="Sykes S."/>
            <person name="Wortman J."/>
            <person name="Nusbaum C."/>
            <person name="Birren B."/>
        </authorList>
    </citation>
    <scope>NUCLEOTIDE SEQUENCE [LARGE SCALE GENOMIC DNA]</scope>
    <source>
        <strain evidence="9">OTK</strain>
    </source>
</reference>
<dbReference type="PANTHER" id="PTHR43394">
    <property type="entry name" value="ATP-DEPENDENT PERMEASE MDL1, MITOCHONDRIAL"/>
    <property type="match status" value="1"/>
</dbReference>
<keyword evidence="6 7" id="KW-0472">Membrane</keyword>
<dbReference type="InterPro" id="IPR027417">
    <property type="entry name" value="P-loop_NTPase"/>
</dbReference>
<keyword evidence="2 7" id="KW-0812">Transmembrane</keyword>
<comment type="subcellular location">
    <subcellularLocation>
        <location evidence="1">Cell membrane</location>
        <topology evidence="1">Multi-pass membrane protein</topology>
    </subcellularLocation>
</comment>
<dbReference type="GO" id="GO:0005886">
    <property type="term" value="C:plasma membrane"/>
    <property type="evidence" value="ECO:0007669"/>
    <property type="project" value="UniProtKB-SubCell"/>
</dbReference>
<dbReference type="InterPro" id="IPR039421">
    <property type="entry name" value="Type_1_exporter"/>
</dbReference>
<sequence length="592" mass="68137">MKHFGKRLKNIFWLCHPYRKYARAYFFVILLTSALLEPIDDFFYVYFPKEIVDLLAVGKSFWYVAIFSAIVCGILFIKNMTPKVLYPYFQRKSKEVELKIKRDIYKKALSIDYRYIDNPEYYNKYAWAITEYSAQTLAARDFMSKFIQHFMSVTMLFTMIAAIGPWIIPIEIIQMFLHCKIDFIKNKMNIAYKQKLVPVKRRFSYFQRLFYQSEYAADIKSTLVGKKIMDKYDITENENLDIVKRYSKKQALYSILHETTFALTEFIIICYIVYNITVGNIAEVGLYIMMTLAFYRGDSKLRELIDLITGADELSLNAEKLREFFDIESKIESCTGGKLASEESAFSVELKDVSFAYENSAFSLSHINLSIKPGEKLAIVGENGAGKSTLVKLLLRFYDVTNGEIFINGNRISEYNIKELRKKIGVAFQKPLVYAMSLEENISLYEDIPISDIEAICEKLGLESIFKKSGADSGTELTKEFNSDGIMLSGGEIQKIALARIMSGKFGLLILDEPSSALDPLSEYKMNELILGEANKTTTIMIAHRLSTVRDADKIVLVENGTIQEYGTHDELIELKGRYYEMFTKQAENYLE</sequence>
<protein>
    <recommendedName>
        <fullName evidence="8">ABC transporter domain-containing protein</fullName>
    </recommendedName>
</protein>
<dbReference type="InterPro" id="IPR017871">
    <property type="entry name" value="ABC_transporter-like_CS"/>
</dbReference>
<dbReference type="Proteomes" id="UP000011701">
    <property type="component" value="Chromosome"/>
</dbReference>
<dbReference type="SUPFAM" id="SSF52540">
    <property type="entry name" value="P-loop containing nucleoside triphosphate hydrolases"/>
    <property type="match status" value="1"/>
</dbReference>
<evidence type="ECO:0000256" key="1">
    <source>
        <dbReference type="ARBA" id="ARBA00004651"/>
    </source>
</evidence>
<dbReference type="PROSITE" id="PS50893">
    <property type="entry name" value="ABC_TRANSPORTER_2"/>
    <property type="match status" value="1"/>
</dbReference>
<dbReference type="SUPFAM" id="SSF90123">
    <property type="entry name" value="ABC transporter transmembrane region"/>
    <property type="match status" value="1"/>
</dbReference>
<dbReference type="PATRIC" id="fig|999434.4.peg.1199"/>
<dbReference type="GO" id="GO:0005524">
    <property type="term" value="F:ATP binding"/>
    <property type="evidence" value="ECO:0007669"/>
    <property type="project" value="UniProtKB-KW"/>
</dbReference>
<evidence type="ECO:0000256" key="4">
    <source>
        <dbReference type="ARBA" id="ARBA00022840"/>
    </source>
</evidence>
<dbReference type="EMBL" id="AGDY01000005">
    <property type="protein sequence ID" value="EMB22238.1"/>
    <property type="molecule type" value="Genomic_DNA"/>
</dbReference>
<proteinExistence type="predicted"/>
<feature type="transmembrane region" description="Helical" evidence="7">
    <location>
        <begin position="60"/>
        <end position="77"/>
    </location>
</feature>
<evidence type="ECO:0000259" key="8">
    <source>
        <dbReference type="PROSITE" id="PS50893"/>
    </source>
</evidence>
<dbReference type="Gene3D" id="3.40.50.300">
    <property type="entry name" value="P-loop containing nucleotide triphosphate hydrolases"/>
    <property type="match status" value="1"/>
</dbReference>
<evidence type="ECO:0000256" key="2">
    <source>
        <dbReference type="ARBA" id="ARBA00022692"/>
    </source>
</evidence>
<dbReference type="RefSeq" id="WP_002691788.1">
    <property type="nucleotide sequence ID" value="NZ_CM001797.1"/>
</dbReference>
<evidence type="ECO:0000256" key="6">
    <source>
        <dbReference type="ARBA" id="ARBA00023136"/>
    </source>
</evidence>
<dbReference type="InterPro" id="IPR003593">
    <property type="entry name" value="AAA+_ATPase"/>
</dbReference>
<feature type="transmembrane region" description="Helical" evidence="7">
    <location>
        <begin position="150"/>
        <end position="168"/>
    </location>
</feature>
<dbReference type="PANTHER" id="PTHR43394:SF1">
    <property type="entry name" value="ATP-BINDING CASSETTE SUB-FAMILY B MEMBER 10, MITOCHONDRIAL"/>
    <property type="match status" value="1"/>
</dbReference>
<evidence type="ECO:0000256" key="5">
    <source>
        <dbReference type="ARBA" id="ARBA00022989"/>
    </source>
</evidence>
<keyword evidence="4" id="KW-0067">ATP-binding</keyword>
<accession>A0A0F6MQN7</accession>
<dbReference type="SMART" id="SM00382">
    <property type="entry name" value="AAA"/>
    <property type="match status" value="1"/>
</dbReference>
<comment type="caution">
    <text evidence="9">The sequence shown here is derived from an EMBL/GenBank/DDBJ whole genome shotgun (WGS) entry which is preliminary data.</text>
</comment>
<dbReference type="Gene3D" id="1.20.1560.10">
    <property type="entry name" value="ABC transporter type 1, transmembrane domain"/>
    <property type="match status" value="1"/>
</dbReference>
<evidence type="ECO:0000256" key="7">
    <source>
        <dbReference type="SAM" id="Phobius"/>
    </source>
</evidence>
<dbReference type="AlphaFoldDB" id="A0A0F6MQN7"/>
<gene>
    <name evidence="9" type="ORF">HMPREF9723_01156</name>
</gene>
<organism evidence="9">
    <name type="scientific">Treponema denticola OTK</name>
    <dbReference type="NCBI Taxonomy" id="999434"/>
    <lineage>
        <taxon>Bacteria</taxon>
        <taxon>Pseudomonadati</taxon>
        <taxon>Spirochaetota</taxon>
        <taxon>Spirochaetia</taxon>
        <taxon>Spirochaetales</taxon>
        <taxon>Treponemataceae</taxon>
        <taxon>Treponema</taxon>
    </lineage>
</organism>
<keyword evidence="3" id="KW-0547">Nucleotide-binding</keyword>
<name>A0A0F6MQN7_TREDN</name>
<feature type="domain" description="ABC transporter" evidence="8">
    <location>
        <begin position="348"/>
        <end position="585"/>
    </location>
</feature>
<dbReference type="InterPro" id="IPR003439">
    <property type="entry name" value="ABC_transporter-like_ATP-bd"/>
</dbReference>
<dbReference type="PROSITE" id="PS00211">
    <property type="entry name" value="ABC_TRANSPORTER_1"/>
    <property type="match status" value="1"/>
</dbReference>
<evidence type="ECO:0000313" key="9">
    <source>
        <dbReference type="EMBL" id="EMB22238.1"/>
    </source>
</evidence>
<feature type="transmembrane region" description="Helical" evidence="7">
    <location>
        <begin position="21"/>
        <end position="40"/>
    </location>
</feature>
<dbReference type="InterPro" id="IPR036640">
    <property type="entry name" value="ABC1_TM_sf"/>
</dbReference>
<dbReference type="Pfam" id="PF00005">
    <property type="entry name" value="ABC_tran"/>
    <property type="match status" value="1"/>
</dbReference>